<dbReference type="Gene3D" id="3.40.50.2300">
    <property type="match status" value="1"/>
</dbReference>
<evidence type="ECO:0000313" key="3">
    <source>
        <dbReference type="EMBL" id="MBB3925263.1"/>
    </source>
</evidence>
<dbReference type="CDD" id="cd16345">
    <property type="entry name" value="LMWP_ArsC"/>
    <property type="match status" value="1"/>
</dbReference>
<dbReference type="SUPFAM" id="SSF52788">
    <property type="entry name" value="Phosphotyrosine protein phosphatases I"/>
    <property type="match status" value="1"/>
</dbReference>
<dbReference type="Pfam" id="PF01451">
    <property type="entry name" value="LMWPc"/>
    <property type="match status" value="1"/>
</dbReference>
<dbReference type="InterPro" id="IPR023485">
    <property type="entry name" value="Ptyr_pPase"/>
</dbReference>
<dbReference type="EC" id="1.20.4.1" evidence="3"/>
<proteinExistence type="predicted"/>
<keyword evidence="3" id="KW-0560">Oxidoreductase</keyword>
<dbReference type="EMBL" id="JACIDT010000002">
    <property type="protein sequence ID" value="MBB3925263.1"/>
    <property type="molecule type" value="Genomic_DNA"/>
</dbReference>
<reference evidence="3 4" key="1">
    <citation type="submission" date="2020-08" db="EMBL/GenBank/DDBJ databases">
        <title>Genomic Encyclopedia of Type Strains, Phase IV (KMG-IV): sequencing the most valuable type-strain genomes for metagenomic binning, comparative biology and taxonomic classification.</title>
        <authorList>
            <person name="Goeker M."/>
        </authorList>
    </citation>
    <scope>NUCLEOTIDE SEQUENCE [LARGE SCALE GENOMIC DNA]</scope>
    <source>
        <strain evidence="3 4">DSM 26189</strain>
    </source>
</reference>
<evidence type="ECO:0000259" key="2">
    <source>
        <dbReference type="SMART" id="SM00226"/>
    </source>
</evidence>
<feature type="domain" description="Phosphotyrosine protein phosphatase I" evidence="2">
    <location>
        <begin position="7"/>
        <end position="145"/>
    </location>
</feature>
<keyword evidence="1" id="KW-0059">Arsenical resistance</keyword>
<organism evidence="3 4">
    <name type="scientific">Sphingobium jiangsuense</name>
    <dbReference type="NCBI Taxonomy" id="870476"/>
    <lineage>
        <taxon>Bacteria</taxon>
        <taxon>Pseudomonadati</taxon>
        <taxon>Pseudomonadota</taxon>
        <taxon>Alphaproteobacteria</taxon>
        <taxon>Sphingomonadales</taxon>
        <taxon>Sphingomonadaceae</taxon>
        <taxon>Sphingobium</taxon>
    </lineage>
</organism>
<dbReference type="RefSeq" id="WP_188070795.1">
    <property type="nucleotide sequence ID" value="NZ_BSPS01000030.1"/>
</dbReference>
<dbReference type="Proteomes" id="UP000571950">
    <property type="component" value="Unassembled WGS sequence"/>
</dbReference>
<comment type="caution">
    <text evidence="3">The sequence shown here is derived from an EMBL/GenBank/DDBJ whole genome shotgun (WGS) entry which is preliminary data.</text>
</comment>
<name>A0A7W6BEB5_9SPHN</name>
<dbReference type="GO" id="GO:0046685">
    <property type="term" value="P:response to arsenic-containing substance"/>
    <property type="evidence" value="ECO:0007669"/>
    <property type="project" value="UniProtKB-KW"/>
</dbReference>
<protein>
    <submittedName>
        <fullName evidence="3">Arsenate reductase</fullName>
        <ecNumber evidence="3">1.20.4.1</ecNumber>
    </submittedName>
</protein>
<gene>
    <name evidence="3" type="ORF">GGR43_000964</name>
</gene>
<accession>A0A7W6BEB5</accession>
<dbReference type="PANTHER" id="PTHR43428:SF1">
    <property type="entry name" value="ARSENATE REDUCTASE"/>
    <property type="match status" value="1"/>
</dbReference>
<dbReference type="AlphaFoldDB" id="A0A7W6BEB5"/>
<dbReference type="GO" id="GO:0008794">
    <property type="term" value="F:arsenate reductase (glutaredoxin) activity"/>
    <property type="evidence" value="ECO:0007669"/>
    <property type="project" value="UniProtKB-EC"/>
</dbReference>
<dbReference type="InterPro" id="IPR036196">
    <property type="entry name" value="Ptyr_pPase_sf"/>
</dbReference>
<dbReference type="PANTHER" id="PTHR43428">
    <property type="entry name" value="ARSENATE REDUCTASE"/>
    <property type="match status" value="1"/>
</dbReference>
<keyword evidence="4" id="KW-1185">Reference proteome</keyword>
<evidence type="ECO:0000313" key="4">
    <source>
        <dbReference type="Proteomes" id="UP000571950"/>
    </source>
</evidence>
<sequence>MPADRVFNVLFLCTGNSARSILAESAMNKLGEGRFRGFSAGSFPKGQINPVALRLLERIGYPTEGLRSKSWEEFSRPGAPHMDFVFTVCDDAAGETCPIWPGHPMTAHWGIEDPSHVEGTEIERERAFVTALRYLENRIKLFLALPIGALEAKALGAKLHEIGHAEGSTARRGDAA</sequence>
<dbReference type="SMART" id="SM00226">
    <property type="entry name" value="LMWPc"/>
    <property type="match status" value="1"/>
</dbReference>
<evidence type="ECO:0000256" key="1">
    <source>
        <dbReference type="ARBA" id="ARBA00022849"/>
    </source>
</evidence>